<reference evidence="1" key="1">
    <citation type="submission" date="2020-09" db="EMBL/GenBank/DDBJ databases">
        <title>New species isolated from human feces.</title>
        <authorList>
            <person name="Kitahara M."/>
            <person name="Shigeno Y."/>
            <person name="Shime M."/>
            <person name="Matsumoto Y."/>
            <person name="Nakamura S."/>
            <person name="Motooka D."/>
            <person name="Fukuoka S."/>
            <person name="Nishikawa H."/>
            <person name="Benno Y."/>
        </authorList>
    </citation>
    <scope>NUCLEOTIDE SEQUENCE</scope>
    <source>
        <strain evidence="1">MM59</strain>
    </source>
</reference>
<accession>A0A810Q9P2</accession>
<proteinExistence type="predicted"/>
<evidence type="ECO:0000313" key="1">
    <source>
        <dbReference type="EMBL" id="BCK84950.1"/>
    </source>
</evidence>
<gene>
    <name evidence="1" type="ORF">MM59RIKEN_22690</name>
</gene>
<dbReference type="Proteomes" id="UP000679848">
    <property type="component" value="Chromosome"/>
</dbReference>
<sequence>MTRANLLLIRELNVNGDGDFADVMIQLERPLTPEQKRALRVELTRLKQVLDDPDTDSVVELAIHNILGSAAAQSGYDLIEF</sequence>
<evidence type="ECO:0000313" key="2">
    <source>
        <dbReference type="Proteomes" id="UP000679848"/>
    </source>
</evidence>
<organism evidence="1 2">
    <name type="scientific">Pusillibacter faecalis</name>
    <dbReference type="NCBI Taxonomy" id="2714358"/>
    <lineage>
        <taxon>Bacteria</taxon>
        <taxon>Bacillati</taxon>
        <taxon>Bacillota</taxon>
        <taxon>Clostridia</taxon>
        <taxon>Eubacteriales</taxon>
        <taxon>Oscillospiraceae</taxon>
        <taxon>Pusillibacter</taxon>
    </lineage>
</organism>
<dbReference type="RefSeq" id="WP_055179944.1">
    <property type="nucleotide sequence ID" value="NZ_AP023420.1"/>
</dbReference>
<keyword evidence="2" id="KW-1185">Reference proteome</keyword>
<dbReference type="KEGG" id="pfaa:MM59RIKEN_22690"/>
<name>A0A810Q9P2_9FIRM</name>
<dbReference type="EMBL" id="AP023420">
    <property type="protein sequence ID" value="BCK84950.1"/>
    <property type="molecule type" value="Genomic_DNA"/>
</dbReference>
<protein>
    <submittedName>
        <fullName evidence="1">Uncharacterized protein</fullName>
    </submittedName>
</protein>
<dbReference type="AlphaFoldDB" id="A0A810Q9P2"/>